<keyword evidence="3" id="KW-0560">Oxidoreductase</keyword>
<name>A0A291RW40_9NOCA</name>
<dbReference type="Gene3D" id="3.40.50.720">
    <property type="entry name" value="NAD(P)-binding Rossmann-like Domain"/>
    <property type="match status" value="1"/>
</dbReference>
<dbReference type="EMBL" id="CP023778">
    <property type="protein sequence ID" value="ATL71811.1"/>
    <property type="molecule type" value="Genomic_DNA"/>
</dbReference>
<dbReference type="InterPro" id="IPR002347">
    <property type="entry name" value="SDR_fam"/>
</dbReference>
<dbReference type="PRINTS" id="PR00081">
    <property type="entry name" value="GDHRDH"/>
</dbReference>
<gene>
    <name evidence="6" type="ORF">CRH09_15735</name>
</gene>
<dbReference type="Pfam" id="PF00106">
    <property type="entry name" value="adh_short"/>
    <property type="match status" value="1"/>
</dbReference>
<proteinExistence type="inferred from homology"/>
<dbReference type="InterPro" id="IPR036291">
    <property type="entry name" value="NAD(P)-bd_dom_sf"/>
</dbReference>
<dbReference type="InterPro" id="IPR045313">
    <property type="entry name" value="CBR1-like"/>
</dbReference>
<comment type="similarity">
    <text evidence="1 4">Belongs to the short-chain dehydrogenases/reductases (SDR) family.</text>
</comment>
<evidence type="ECO:0000256" key="2">
    <source>
        <dbReference type="ARBA" id="ARBA00022857"/>
    </source>
</evidence>
<evidence type="ECO:0000259" key="5">
    <source>
        <dbReference type="SMART" id="SM00822"/>
    </source>
</evidence>
<protein>
    <submittedName>
        <fullName evidence="6">Dehydrogenase</fullName>
    </submittedName>
</protein>
<evidence type="ECO:0000313" key="7">
    <source>
        <dbReference type="Proteomes" id="UP000221961"/>
    </source>
</evidence>
<evidence type="ECO:0000256" key="3">
    <source>
        <dbReference type="ARBA" id="ARBA00023002"/>
    </source>
</evidence>
<dbReference type="AlphaFoldDB" id="A0A291RW40"/>
<reference evidence="6 7" key="1">
    <citation type="submission" date="2017-10" db="EMBL/GenBank/DDBJ databases">
        <title>Comparative genomics between pathogenic Norcardia.</title>
        <authorList>
            <person name="Zeng L."/>
        </authorList>
    </citation>
    <scope>NUCLEOTIDE SEQUENCE [LARGE SCALE GENOMIC DNA]</scope>
    <source>
        <strain evidence="6 7">NC_YFY_NT001</strain>
    </source>
</reference>
<organism evidence="6 7">
    <name type="scientific">Nocardia terpenica</name>
    <dbReference type="NCBI Taxonomy" id="455432"/>
    <lineage>
        <taxon>Bacteria</taxon>
        <taxon>Bacillati</taxon>
        <taxon>Actinomycetota</taxon>
        <taxon>Actinomycetes</taxon>
        <taxon>Mycobacteriales</taxon>
        <taxon>Nocardiaceae</taxon>
        <taxon>Nocardia</taxon>
    </lineage>
</organism>
<dbReference type="GO" id="GO:0016616">
    <property type="term" value="F:oxidoreductase activity, acting on the CH-OH group of donors, NAD or NADP as acceptor"/>
    <property type="evidence" value="ECO:0007669"/>
    <property type="project" value="InterPro"/>
</dbReference>
<dbReference type="Proteomes" id="UP000221961">
    <property type="component" value="Chromosome"/>
</dbReference>
<dbReference type="PANTHER" id="PTHR43490:SF99">
    <property type="entry name" value="SHORT-CHAIN DEHYDROGENASE_REDUCTASE"/>
    <property type="match status" value="1"/>
</dbReference>
<accession>A0A291RW40</accession>
<keyword evidence="2" id="KW-0521">NADP</keyword>
<dbReference type="SUPFAM" id="SSF51735">
    <property type="entry name" value="NAD(P)-binding Rossmann-fold domains"/>
    <property type="match status" value="1"/>
</dbReference>
<evidence type="ECO:0000256" key="4">
    <source>
        <dbReference type="RuleBase" id="RU000363"/>
    </source>
</evidence>
<feature type="domain" description="Ketoreductase" evidence="5">
    <location>
        <begin position="16"/>
        <end position="210"/>
    </location>
</feature>
<sequence length="256" mass="26814">MVWHNDVGPATRDGAPVALVTGANRGLGRETARQLAERGARVLLGSRDPDRGAAVAAELAAAGASVRPVRLDVTDPATVRAAAAEIDEIHGRLDILVNNAGISIAAPAAETDGALLRRVVDVNVVGAADVICVFLPLLRRSAAPRIVNLSSTAASLTLTREHPDFGPEPDTRLAYTTSKAALNMLTVQYANAFRREPGLRHIKINSVSPGYVATDLTRHRGTRTVTEGAGVVVRLATLPADGPSGGFFDDKGSLPW</sequence>
<dbReference type="CDD" id="cd05324">
    <property type="entry name" value="carb_red_PTCR-like_SDR_c"/>
    <property type="match status" value="1"/>
</dbReference>
<dbReference type="KEGG" id="ntp:CRH09_15735"/>
<dbReference type="InterPro" id="IPR057326">
    <property type="entry name" value="KR_dom"/>
</dbReference>
<dbReference type="PANTHER" id="PTHR43490">
    <property type="entry name" value="(+)-NEOMENTHOL DEHYDROGENASE"/>
    <property type="match status" value="1"/>
</dbReference>
<evidence type="ECO:0000313" key="6">
    <source>
        <dbReference type="EMBL" id="ATL71811.1"/>
    </source>
</evidence>
<dbReference type="SMART" id="SM00822">
    <property type="entry name" value="PKS_KR"/>
    <property type="match status" value="1"/>
</dbReference>
<dbReference type="PRINTS" id="PR00080">
    <property type="entry name" value="SDRFAMILY"/>
</dbReference>
<evidence type="ECO:0000256" key="1">
    <source>
        <dbReference type="ARBA" id="ARBA00006484"/>
    </source>
</evidence>